<evidence type="ECO:0000313" key="2">
    <source>
        <dbReference type="EMBL" id="GAA0142466.1"/>
    </source>
</evidence>
<proteinExistence type="predicted"/>
<gene>
    <name evidence="2" type="ORF">LIER_03364</name>
</gene>
<organism evidence="2 3">
    <name type="scientific">Lithospermum erythrorhizon</name>
    <name type="common">Purple gromwell</name>
    <name type="synonym">Lithospermum officinale var. erythrorhizon</name>
    <dbReference type="NCBI Taxonomy" id="34254"/>
    <lineage>
        <taxon>Eukaryota</taxon>
        <taxon>Viridiplantae</taxon>
        <taxon>Streptophyta</taxon>
        <taxon>Embryophyta</taxon>
        <taxon>Tracheophyta</taxon>
        <taxon>Spermatophyta</taxon>
        <taxon>Magnoliopsida</taxon>
        <taxon>eudicotyledons</taxon>
        <taxon>Gunneridae</taxon>
        <taxon>Pentapetalae</taxon>
        <taxon>asterids</taxon>
        <taxon>lamiids</taxon>
        <taxon>Boraginales</taxon>
        <taxon>Boraginaceae</taxon>
        <taxon>Boraginoideae</taxon>
        <taxon>Lithospermeae</taxon>
        <taxon>Lithospermum</taxon>
    </lineage>
</organism>
<feature type="region of interest" description="Disordered" evidence="1">
    <location>
        <begin position="74"/>
        <end position="97"/>
    </location>
</feature>
<name>A0AAV3NUH9_LITER</name>
<sequence>MLQEEQLQSHRVIAPDRDAAMAMAIHSSSCGLSKADTHSKGNLSCTFYHRSGHEISSCFSKHGFPEWWAIVQEDPDGERGSNPLEINVPPGRVSPGSDVKLPWQLTCLPREVEQGGCTFGSGSGCCC</sequence>
<protein>
    <submittedName>
        <fullName evidence="2">Uncharacterized protein</fullName>
    </submittedName>
</protein>
<reference evidence="2 3" key="1">
    <citation type="submission" date="2024-01" db="EMBL/GenBank/DDBJ databases">
        <title>The complete chloroplast genome sequence of Lithospermum erythrorhizon: insights into the phylogenetic relationship among Boraginaceae species and the maternal lineages of purple gromwells.</title>
        <authorList>
            <person name="Okada T."/>
            <person name="Watanabe K."/>
        </authorList>
    </citation>
    <scope>NUCLEOTIDE SEQUENCE [LARGE SCALE GENOMIC DNA]</scope>
</reference>
<keyword evidence="3" id="KW-1185">Reference proteome</keyword>
<dbReference type="AlphaFoldDB" id="A0AAV3NUH9"/>
<dbReference type="Proteomes" id="UP001454036">
    <property type="component" value="Unassembled WGS sequence"/>
</dbReference>
<accession>A0AAV3NUH9</accession>
<dbReference type="EMBL" id="BAABME010000401">
    <property type="protein sequence ID" value="GAA0142466.1"/>
    <property type="molecule type" value="Genomic_DNA"/>
</dbReference>
<comment type="caution">
    <text evidence="2">The sequence shown here is derived from an EMBL/GenBank/DDBJ whole genome shotgun (WGS) entry which is preliminary data.</text>
</comment>
<evidence type="ECO:0000256" key="1">
    <source>
        <dbReference type="SAM" id="MobiDB-lite"/>
    </source>
</evidence>
<evidence type="ECO:0000313" key="3">
    <source>
        <dbReference type="Proteomes" id="UP001454036"/>
    </source>
</evidence>